<evidence type="ECO:0000313" key="1">
    <source>
        <dbReference type="EMBL" id="ASJ25371.1"/>
    </source>
</evidence>
<dbReference type="EMBL" id="CP022115">
    <property type="protein sequence ID" value="ASJ25371.1"/>
    <property type="molecule type" value="Genomic_DNA"/>
</dbReference>
<reference evidence="2" key="1">
    <citation type="submission" date="2017-06" db="EMBL/GenBank/DDBJ databases">
        <title>Whole genome sequence of Laribacter hongkongensis LHGZ1.</title>
        <authorList>
            <person name="Chen D."/>
            <person name="Wu H."/>
            <person name="Chen J."/>
        </authorList>
    </citation>
    <scope>NUCLEOTIDE SEQUENCE [LARGE SCALE GENOMIC DNA]</scope>
    <source>
        <strain evidence="2">LHGZ1</strain>
    </source>
</reference>
<dbReference type="RefSeq" id="WP_088861262.1">
    <property type="nucleotide sequence ID" value="NZ_CP022115.1"/>
</dbReference>
<dbReference type="Proteomes" id="UP000197424">
    <property type="component" value="Chromosome"/>
</dbReference>
<gene>
    <name evidence="1" type="ORF">LHGZ1_2540</name>
</gene>
<accession>A0A248LLL1</accession>
<protein>
    <submittedName>
        <fullName evidence="1">Uncharacterized protein</fullName>
    </submittedName>
</protein>
<name>A0A248LLL1_9NEIS</name>
<evidence type="ECO:0000313" key="2">
    <source>
        <dbReference type="Proteomes" id="UP000197424"/>
    </source>
</evidence>
<dbReference type="AlphaFoldDB" id="A0A248LLL1"/>
<organism evidence="1 2">
    <name type="scientific">Laribacter hongkongensis</name>
    <dbReference type="NCBI Taxonomy" id="168471"/>
    <lineage>
        <taxon>Bacteria</taxon>
        <taxon>Pseudomonadati</taxon>
        <taxon>Pseudomonadota</taxon>
        <taxon>Betaproteobacteria</taxon>
        <taxon>Neisseriales</taxon>
        <taxon>Aquaspirillaceae</taxon>
        <taxon>Laribacter</taxon>
    </lineage>
</organism>
<sequence length="73" mass="7954">MNNLHEKLNEVSCLISESNAIANVLVDRWSEAEQPDMPAIGSLYALIRQLESATAALVGCYPLPKAVLQEARS</sequence>
<proteinExistence type="predicted"/>